<comment type="caution">
    <text evidence="1">The sequence shown here is derived from an EMBL/GenBank/DDBJ whole genome shotgun (WGS) entry which is preliminary data.</text>
</comment>
<dbReference type="Proteomes" id="UP000536179">
    <property type="component" value="Unassembled WGS sequence"/>
</dbReference>
<dbReference type="AlphaFoldDB" id="A0A7W5DWW8"/>
<evidence type="ECO:0000313" key="2">
    <source>
        <dbReference type="Proteomes" id="UP000536179"/>
    </source>
</evidence>
<dbReference type="RefSeq" id="WP_184304159.1">
    <property type="nucleotide sequence ID" value="NZ_JACHXU010000005.1"/>
</dbReference>
<proteinExistence type="predicted"/>
<organism evidence="1 2">
    <name type="scientific">Aporhodopirellula rubra</name>
    <dbReference type="NCBI Taxonomy" id="980271"/>
    <lineage>
        <taxon>Bacteria</taxon>
        <taxon>Pseudomonadati</taxon>
        <taxon>Planctomycetota</taxon>
        <taxon>Planctomycetia</taxon>
        <taxon>Pirellulales</taxon>
        <taxon>Pirellulaceae</taxon>
        <taxon>Aporhodopirellula</taxon>
    </lineage>
</organism>
<gene>
    <name evidence="1" type="ORF">FHS27_001814</name>
</gene>
<accession>A0A7W5DWW8</accession>
<dbReference type="EMBL" id="JACHXU010000005">
    <property type="protein sequence ID" value="MBB3206006.1"/>
    <property type="molecule type" value="Genomic_DNA"/>
</dbReference>
<sequence>MKTAKIERQNRQRSLFRISAFVTLAILLAVPGCAIWNAGVWTESVNLLDSTDDNSKTGNNSAVTSHHSVSTLTHQSRDTISLAVEFRHIPSSALGETMWQYIDETAFDARVRKAWMANGLRIGLLNSIEDAPEGDAQSDGKMRDPINELLAGAEVLGSQSDGREIIPLRPSRRHELPLAPALEGSHTVLLRQNTGLTGRDLHSPQFLLAVTAETGSRRGQSKLEIRPEIHHGAVRQKFVSSDTAVRIQAGRDRWELAEFDLSWTTRPGATLVIAPVVQSTESEPTFGLGRQMMRDPEHLVDDQHIVAFLQIEN</sequence>
<reference evidence="1 2" key="1">
    <citation type="submission" date="2020-08" db="EMBL/GenBank/DDBJ databases">
        <title>Genomic Encyclopedia of Type Strains, Phase III (KMG-III): the genomes of soil and plant-associated and newly described type strains.</title>
        <authorList>
            <person name="Whitman W."/>
        </authorList>
    </citation>
    <scope>NUCLEOTIDE SEQUENCE [LARGE SCALE GENOMIC DNA]</scope>
    <source>
        <strain evidence="1 2">CECT 8075</strain>
    </source>
</reference>
<keyword evidence="2" id="KW-1185">Reference proteome</keyword>
<name>A0A7W5DWW8_9BACT</name>
<protein>
    <submittedName>
        <fullName evidence="1">Uncharacterized protein</fullName>
    </submittedName>
</protein>
<evidence type="ECO:0000313" key="1">
    <source>
        <dbReference type="EMBL" id="MBB3206006.1"/>
    </source>
</evidence>